<dbReference type="AlphaFoldDB" id="B8GEA8"/>
<dbReference type="OrthoDB" id="99316at2157"/>
<feature type="transmembrane region" description="Helical" evidence="1">
    <location>
        <begin position="7"/>
        <end position="34"/>
    </location>
</feature>
<sequence precursor="true">MAINGKIIFAALFGVLYLIFGIAMITSAAIPSLAELTGVYLIPADPAGGFVLCVIGTVFLFACHKLVRGSVDGPAFLYTGMIMSLVFGAVALVSLGAQGIDILLFSEGEESWVPIQLVVPMLYLALVPIIGLITWGRAFLNDLAGA</sequence>
<feature type="transmembrane region" description="Helical" evidence="1">
    <location>
        <begin position="117"/>
        <end position="140"/>
    </location>
</feature>
<evidence type="ECO:0000256" key="1">
    <source>
        <dbReference type="SAM" id="Phobius"/>
    </source>
</evidence>
<reference evidence="2 3" key="1">
    <citation type="journal article" date="2015" name="Genome Announc.">
        <title>Complete Genome Sequence of Methanosphaerula palustris E1-9CT, a Hydrogenotrophic Methanogen Isolated from a Minerotrophic Fen Peatland.</title>
        <authorList>
            <person name="Cadillo-Quiroz H."/>
            <person name="Browne P."/>
            <person name="Kyrpides N."/>
            <person name="Woyke T."/>
            <person name="Goodwin L."/>
            <person name="Detter C."/>
            <person name="Yavitt J.B."/>
            <person name="Zinder S.H."/>
        </authorList>
    </citation>
    <scope>NUCLEOTIDE SEQUENCE [LARGE SCALE GENOMIC DNA]</scope>
    <source>
        <strain evidence="3">ATCC BAA-1556 / DSM 19958 / E1-9c</strain>
    </source>
</reference>
<evidence type="ECO:0000313" key="3">
    <source>
        <dbReference type="Proteomes" id="UP000002457"/>
    </source>
</evidence>
<accession>B8GEA8</accession>
<keyword evidence="1" id="KW-0472">Membrane</keyword>
<dbReference type="eggNOG" id="arCOG04938">
    <property type="taxonomic scope" value="Archaea"/>
</dbReference>
<dbReference type="HOGENOM" id="CLU_143944_0_0_2"/>
<keyword evidence="1" id="KW-1133">Transmembrane helix</keyword>
<organism evidence="2 3">
    <name type="scientific">Methanosphaerula palustris (strain ATCC BAA-1556 / DSM 19958 / E1-9c)</name>
    <dbReference type="NCBI Taxonomy" id="521011"/>
    <lineage>
        <taxon>Archaea</taxon>
        <taxon>Methanobacteriati</taxon>
        <taxon>Methanobacteriota</taxon>
        <taxon>Stenosarchaea group</taxon>
        <taxon>Methanomicrobia</taxon>
        <taxon>Methanomicrobiales</taxon>
        <taxon>Methanoregulaceae</taxon>
        <taxon>Methanosphaerula</taxon>
    </lineage>
</organism>
<dbReference type="GeneID" id="7271311"/>
<dbReference type="STRING" id="521011.Mpal_2324"/>
<proteinExistence type="predicted"/>
<feature type="transmembrane region" description="Helical" evidence="1">
    <location>
        <begin position="75"/>
        <end position="97"/>
    </location>
</feature>
<dbReference type="Proteomes" id="UP000002457">
    <property type="component" value="Chromosome"/>
</dbReference>
<dbReference type="KEGG" id="mpl:Mpal_2324"/>
<keyword evidence="3" id="KW-1185">Reference proteome</keyword>
<feature type="transmembrane region" description="Helical" evidence="1">
    <location>
        <begin position="40"/>
        <end position="63"/>
    </location>
</feature>
<keyword evidence="1" id="KW-0812">Transmembrane</keyword>
<name>B8GEA8_METPE</name>
<protein>
    <submittedName>
        <fullName evidence="2">Uncharacterized protein</fullName>
    </submittedName>
</protein>
<evidence type="ECO:0000313" key="2">
    <source>
        <dbReference type="EMBL" id="ACL17609.1"/>
    </source>
</evidence>
<gene>
    <name evidence="2" type="ordered locus">Mpal_2324</name>
</gene>
<dbReference type="RefSeq" id="WP_012618928.1">
    <property type="nucleotide sequence ID" value="NC_011832.1"/>
</dbReference>
<dbReference type="EMBL" id="CP001338">
    <property type="protein sequence ID" value="ACL17609.1"/>
    <property type="molecule type" value="Genomic_DNA"/>
</dbReference>